<evidence type="ECO:0000256" key="3">
    <source>
        <dbReference type="ARBA" id="ARBA00023002"/>
    </source>
</evidence>
<dbReference type="InterPro" id="IPR011032">
    <property type="entry name" value="GroES-like_sf"/>
</dbReference>
<reference evidence="6" key="1">
    <citation type="submission" date="2022-10" db="EMBL/GenBank/DDBJ databases">
        <title>Comparative genomic analysis of Cohnella hashimotonis sp. nov., isolated from the International Space Station.</title>
        <authorList>
            <person name="Simpson A."/>
            <person name="Venkateswaran K."/>
        </authorList>
    </citation>
    <scope>NUCLEOTIDE SEQUENCE</scope>
    <source>
        <strain evidence="6">DSM 28161</strain>
    </source>
</reference>
<dbReference type="SUPFAM" id="SSF51735">
    <property type="entry name" value="NAD(P)-binding Rossmann-fold domains"/>
    <property type="match status" value="1"/>
</dbReference>
<dbReference type="EMBL" id="JAPDIA010000008">
    <property type="protein sequence ID" value="MDG0812733.1"/>
    <property type="molecule type" value="Genomic_DNA"/>
</dbReference>
<comment type="similarity">
    <text evidence="4">Belongs to the zinc-containing alcohol dehydrogenase family.</text>
</comment>
<keyword evidence="2 4" id="KW-0862">Zinc</keyword>
<dbReference type="PROSITE" id="PS00059">
    <property type="entry name" value="ADH_ZINC"/>
    <property type="match status" value="1"/>
</dbReference>
<dbReference type="InterPro" id="IPR036291">
    <property type="entry name" value="NAD(P)-bd_dom_sf"/>
</dbReference>
<dbReference type="PANTHER" id="PTHR43401">
    <property type="entry name" value="L-THREONINE 3-DEHYDROGENASE"/>
    <property type="match status" value="1"/>
</dbReference>
<dbReference type="AlphaFoldDB" id="A0A9X4KXU3"/>
<keyword evidence="7" id="KW-1185">Reference proteome</keyword>
<dbReference type="SMART" id="SM00829">
    <property type="entry name" value="PKS_ER"/>
    <property type="match status" value="1"/>
</dbReference>
<dbReference type="InterPro" id="IPR050129">
    <property type="entry name" value="Zn_alcohol_dh"/>
</dbReference>
<feature type="domain" description="Enoyl reductase (ER)" evidence="5">
    <location>
        <begin position="10"/>
        <end position="334"/>
    </location>
</feature>
<comment type="cofactor">
    <cofactor evidence="4">
        <name>Zn(2+)</name>
        <dbReference type="ChEBI" id="CHEBI:29105"/>
    </cofactor>
</comment>
<dbReference type="InterPro" id="IPR002328">
    <property type="entry name" value="ADH_Zn_CS"/>
</dbReference>
<organism evidence="6 7">
    <name type="scientific">Cohnella rhizosphaerae</name>
    <dbReference type="NCBI Taxonomy" id="1457232"/>
    <lineage>
        <taxon>Bacteria</taxon>
        <taxon>Bacillati</taxon>
        <taxon>Bacillota</taxon>
        <taxon>Bacilli</taxon>
        <taxon>Bacillales</taxon>
        <taxon>Paenibacillaceae</taxon>
        <taxon>Cohnella</taxon>
    </lineage>
</organism>
<dbReference type="InterPro" id="IPR020843">
    <property type="entry name" value="ER"/>
</dbReference>
<dbReference type="SUPFAM" id="SSF50129">
    <property type="entry name" value="GroES-like"/>
    <property type="match status" value="1"/>
</dbReference>
<proteinExistence type="inferred from homology"/>
<dbReference type="InterPro" id="IPR013154">
    <property type="entry name" value="ADH-like_N"/>
</dbReference>
<evidence type="ECO:0000313" key="7">
    <source>
        <dbReference type="Proteomes" id="UP001153404"/>
    </source>
</evidence>
<keyword evidence="3" id="KW-0560">Oxidoreductase</keyword>
<dbReference type="InterPro" id="IPR013149">
    <property type="entry name" value="ADH-like_C"/>
</dbReference>
<dbReference type="GO" id="GO:0016491">
    <property type="term" value="F:oxidoreductase activity"/>
    <property type="evidence" value="ECO:0007669"/>
    <property type="project" value="UniProtKB-KW"/>
</dbReference>
<dbReference type="Gene3D" id="3.90.180.10">
    <property type="entry name" value="Medium-chain alcohol dehydrogenases, catalytic domain"/>
    <property type="match status" value="1"/>
</dbReference>
<evidence type="ECO:0000256" key="1">
    <source>
        <dbReference type="ARBA" id="ARBA00022723"/>
    </source>
</evidence>
<evidence type="ECO:0000256" key="2">
    <source>
        <dbReference type="ARBA" id="ARBA00022833"/>
    </source>
</evidence>
<dbReference type="Pfam" id="PF00107">
    <property type="entry name" value="ADH_zinc_N"/>
    <property type="match status" value="1"/>
</dbReference>
<evidence type="ECO:0000259" key="5">
    <source>
        <dbReference type="SMART" id="SM00829"/>
    </source>
</evidence>
<gene>
    <name evidence="6" type="ORF">OMP40_27995</name>
</gene>
<dbReference type="Gene3D" id="3.40.50.720">
    <property type="entry name" value="NAD(P)-binding Rossmann-like Domain"/>
    <property type="match status" value="1"/>
</dbReference>
<dbReference type="Proteomes" id="UP001153404">
    <property type="component" value="Unassembled WGS sequence"/>
</dbReference>
<keyword evidence="1 4" id="KW-0479">Metal-binding</keyword>
<accession>A0A9X4KXU3</accession>
<comment type="caution">
    <text evidence="6">The sequence shown here is derived from an EMBL/GenBank/DDBJ whole genome shotgun (WGS) entry which is preliminary data.</text>
</comment>
<sequence>METRAWVWNGSLVPELTSLELPELREYDVMVKVRSIGICATDLHIMNRSVSFAEPPYALGHEAAGEVVRVGAGVTRIQVGERCALDPSVGCGSCDVCLAGDKHQCAHSGEYGLNRSGFWQEHVIVSEKNVYVLPESIGFDEASQAETIHVCLGGMDKVRLRAGETAIIIGDGPTGLFFARLCKIMGVSRLTVAGTRPRRLELALAYGADEAINIIEQDLLSVAVQQSYDVVIEAVGKPETIQLAQRFVANRGRVLLFGLPARKVEVDVLDLILREVTCIGSANAPQVWPRVIALLASGSIDVKPMITNRYPYEQLDQAINCAMSGGDETIKVIVDN</sequence>
<dbReference type="PANTHER" id="PTHR43401:SF2">
    <property type="entry name" value="L-THREONINE 3-DEHYDROGENASE"/>
    <property type="match status" value="1"/>
</dbReference>
<name>A0A9X4KXU3_9BACL</name>
<evidence type="ECO:0000256" key="4">
    <source>
        <dbReference type="RuleBase" id="RU361277"/>
    </source>
</evidence>
<evidence type="ECO:0000313" key="6">
    <source>
        <dbReference type="EMBL" id="MDG0812733.1"/>
    </source>
</evidence>
<dbReference type="GO" id="GO:0008270">
    <property type="term" value="F:zinc ion binding"/>
    <property type="evidence" value="ECO:0007669"/>
    <property type="project" value="InterPro"/>
</dbReference>
<dbReference type="RefSeq" id="WP_277536203.1">
    <property type="nucleotide sequence ID" value="NZ_JAPDIA010000008.1"/>
</dbReference>
<protein>
    <submittedName>
        <fullName evidence="6">Alcohol dehydrogenase catalytic domain-containing protein</fullName>
    </submittedName>
</protein>
<dbReference type="Pfam" id="PF08240">
    <property type="entry name" value="ADH_N"/>
    <property type="match status" value="1"/>
</dbReference>